<evidence type="ECO:0000313" key="3">
    <source>
        <dbReference type="Proteomes" id="UP000598820"/>
    </source>
</evidence>
<reference evidence="2" key="1">
    <citation type="submission" date="2020-09" db="EMBL/GenBank/DDBJ databases">
        <authorList>
            <person name="Kim M.K."/>
        </authorList>
    </citation>
    <scope>NUCLEOTIDE SEQUENCE</scope>
    <source>
        <strain evidence="2">BT702</strain>
    </source>
</reference>
<keyword evidence="3" id="KW-1185">Reference proteome</keyword>
<keyword evidence="1" id="KW-0472">Membrane</keyword>
<feature type="transmembrane region" description="Helical" evidence="1">
    <location>
        <begin position="90"/>
        <end position="111"/>
    </location>
</feature>
<dbReference type="PANTHER" id="PTHR37841:SF1">
    <property type="entry name" value="DUF3298 DOMAIN-CONTAINING PROTEIN"/>
    <property type="match status" value="1"/>
</dbReference>
<keyword evidence="1" id="KW-1133">Transmembrane helix</keyword>
<protein>
    <submittedName>
        <fullName evidence="2">WG repeat-containing protein</fullName>
    </submittedName>
</protein>
<keyword evidence="1" id="KW-0812">Transmembrane</keyword>
<name>A0A926Y498_9BACT</name>
<dbReference type="Pfam" id="PF14903">
    <property type="entry name" value="WG_beta_rep"/>
    <property type="match status" value="7"/>
</dbReference>
<dbReference type="SUPFAM" id="SSF69360">
    <property type="entry name" value="Cell wall binding repeat"/>
    <property type="match status" value="1"/>
</dbReference>
<accession>A0A926Y498</accession>
<comment type="caution">
    <text evidence="2">The sequence shown here is derived from an EMBL/GenBank/DDBJ whole genome shotgun (WGS) entry which is preliminary data.</text>
</comment>
<evidence type="ECO:0000256" key="1">
    <source>
        <dbReference type="SAM" id="Phobius"/>
    </source>
</evidence>
<sequence>MQLNLKPYYWLAIGVVLVFILLGIIGNVLIPNGVDNPSWRKAGPYVVFGLFLVMVMAMVPIVLQNYLSAQHKIGNGNVPMVQFIARQPRLVVFGFWIMMGLGVAMALPYMIKDGFFTPSEPELASDAMNGLPDELYPVRIGEKWGYINNKAQLVIQPQFDRADDFSEGLAVVTIVSVKGETTIWKDGYIDQLGNVVIPCQFDKAHPFSENMGRIEIDGKTGFIDRLGRMAIPPRFEEASDFSESRAVAKMNGRNGFINLAGEWVVQPKFERASWVSEFSEGLAAVYTTVEDGPAGYVDKTGSFAFDPKFDYVEAFSEGLAQVRPKGSSKYGYINRKGEWVIPAQYELGMRFSEGVAAVKRSDGKGWQLIDLSGKSVSGVLPYLFVGMFQEGLAGVESKDHRWGFIDKTGREVIPTEYATVTLFKNGLARMEKGRVMGELKMVYLNREGKIAWQAE</sequence>
<proteinExistence type="predicted"/>
<dbReference type="InterPro" id="IPR032774">
    <property type="entry name" value="WG_beta_rep"/>
</dbReference>
<feature type="transmembrane region" description="Helical" evidence="1">
    <location>
        <begin position="42"/>
        <end position="63"/>
    </location>
</feature>
<dbReference type="EMBL" id="JACWZY010000017">
    <property type="protein sequence ID" value="MBD2702876.1"/>
    <property type="molecule type" value="Genomic_DNA"/>
</dbReference>
<dbReference type="Proteomes" id="UP000598820">
    <property type="component" value="Unassembled WGS sequence"/>
</dbReference>
<dbReference type="RefSeq" id="WP_190888715.1">
    <property type="nucleotide sequence ID" value="NZ_JACWZY010000017.1"/>
</dbReference>
<evidence type="ECO:0000313" key="2">
    <source>
        <dbReference type="EMBL" id="MBD2702876.1"/>
    </source>
</evidence>
<organism evidence="2 3">
    <name type="scientific">Spirosoma profusum</name>
    <dbReference type="NCBI Taxonomy" id="2771354"/>
    <lineage>
        <taxon>Bacteria</taxon>
        <taxon>Pseudomonadati</taxon>
        <taxon>Bacteroidota</taxon>
        <taxon>Cytophagia</taxon>
        <taxon>Cytophagales</taxon>
        <taxon>Cytophagaceae</taxon>
        <taxon>Spirosoma</taxon>
    </lineage>
</organism>
<dbReference type="PANTHER" id="PTHR37841">
    <property type="entry name" value="GLR2918 PROTEIN"/>
    <property type="match status" value="1"/>
</dbReference>
<feature type="transmembrane region" description="Helical" evidence="1">
    <location>
        <begin position="7"/>
        <end position="30"/>
    </location>
</feature>
<dbReference type="AlphaFoldDB" id="A0A926Y498"/>
<gene>
    <name evidence="2" type="ORF">IC229_19675</name>
</gene>